<name>A0A8X6X5Z7_9ARAC</name>
<dbReference type="EMBL" id="BMAV01005532">
    <property type="protein sequence ID" value="GFY46664.1"/>
    <property type="molecule type" value="Genomic_DNA"/>
</dbReference>
<feature type="compositionally biased region" description="Low complexity" evidence="1">
    <location>
        <begin position="10"/>
        <end position="31"/>
    </location>
</feature>
<dbReference type="AlphaFoldDB" id="A0A8X6X5Z7"/>
<proteinExistence type="predicted"/>
<reference evidence="2" key="1">
    <citation type="submission" date="2020-08" db="EMBL/GenBank/DDBJ databases">
        <title>Multicomponent nature underlies the extraordinary mechanical properties of spider dragline silk.</title>
        <authorList>
            <person name="Kono N."/>
            <person name="Nakamura H."/>
            <person name="Mori M."/>
            <person name="Yoshida Y."/>
            <person name="Ohtoshi R."/>
            <person name="Malay A.D."/>
            <person name="Moran D.A.P."/>
            <person name="Tomita M."/>
            <person name="Numata K."/>
            <person name="Arakawa K."/>
        </authorList>
    </citation>
    <scope>NUCLEOTIDE SEQUENCE</scope>
</reference>
<evidence type="ECO:0000313" key="2">
    <source>
        <dbReference type="EMBL" id="GFY46664.1"/>
    </source>
</evidence>
<feature type="compositionally biased region" description="Basic and acidic residues" evidence="1">
    <location>
        <begin position="39"/>
        <end position="53"/>
    </location>
</feature>
<evidence type="ECO:0000256" key="1">
    <source>
        <dbReference type="SAM" id="MobiDB-lite"/>
    </source>
</evidence>
<comment type="caution">
    <text evidence="2">The sequence shown here is derived from an EMBL/GenBank/DDBJ whole genome shotgun (WGS) entry which is preliminary data.</text>
</comment>
<protein>
    <submittedName>
        <fullName evidence="2">Uncharacterized protein</fullName>
    </submittedName>
</protein>
<feature type="region of interest" description="Disordered" evidence="1">
    <location>
        <begin position="170"/>
        <end position="190"/>
    </location>
</feature>
<dbReference type="Proteomes" id="UP000886998">
    <property type="component" value="Unassembled WGS sequence"/>
</dbReference>
<evidence type="ECO:0000313" key="3">
    <source>
        <dbReference type="Proteomes" id="UP000886998"/>
    </source>
</evidence>
<gene>
    <name evidence="2" type="ORF">TNIN_221171</name>
</gene>
<sequence>MSDSEPESDSVSGASFKSRSSRSSFSGSTTSDPPVLSDCQRKKQASDDIRTMDKNIATHRTILKNEKKTGKPELALQIQNSIELYLEIRKKMVSELRNMPPCLDFNCTDHTILKPNESDSDLSLINVNDKKQSYKRKNKKQDLEGFDFPKKTIRPTTPTQVLQPIPTLNNFESLNQDPEPMEEATVEKNC</sequence>
<feature type="region of interest" description="Disordered" evidence="1">
    <location>
        <begin position="1"/>
        <end position="53"/>
    </location>
</feature>
<keyword evidence="3" id="KW-1185">Reference proteome</keyword>
<organism evidence="2 3">
    <name type="scientific">Trichonephila inaurata madagascariensis</name>
    <dbReference type="NCBI Taxonomy" id="2747483"/>
    <lineage>
        <taxon>Eukaryota</taxon>
        <taxon>Metazoa</taxon>
        <taxon>Ecdysozoa</taxon>
        <taxon>Arthropoda</taxon>
        <taxon>Chelicerata</taxon>
        <taxon>Arachnida</taxon>
        <taxon>Araneae</taxon>
        <taxon>Araneomorphae</taxon>
        <taxon>Entelegynae</taxon>
        <taxon>Araneoidea</taxon>
        <taxon>Nephilidae</taxon>
        <taxon>Trichonephila</taxon>
        <taxon>Trichonephila inaurata</taxon>
    </lineage>
</organism>
<accession>A0A8X6X5Z7</accession>